<protein>
    <submittedName>
        <fullName evidence="2">Filaggrin-2-like isoform x4</fullName>
    </submittedName>
</protein>
<dbReference type="InterPro" id="IPR039471">
    <property type="entry name" value="CXorf65-like"/>
</dbReference>
<gene>
    <name evidence="2" type="ORF">PoB_007369800</name>
</gene>
<dbReference type="EMBL" id="BLXT01008287">
    <property type="protein sequence ID" value="GFO47193.1"/>
    <property type="molecule type" value="Genomic_DNA"/>
</dbReference>
<feature type="compositionally biased region" description="Polar residues" evidence="1">
    <location>
        <begin position="1"/>
        <end position="42"/>
    </location>
</feature>
<feature type="compositionally biased region" description="Basic and acidic residues" evidence="1">
    <location>
        <begin position="389"/>
        <end position="399"/>
    </location>
</feature>
<evidence type="ECO:0000313" key="2">
    <source>
        <dbReference type="EMBL" id="GFO47193.1"/>
    </source>
</evidence>
<proteinExistence type="predicted"/>
<name>A0AAV4DSA9_9GAST</name>
<reference evidence="2 3" key="1">
    <citation type="journal article" date="2021" name="Elife">
        <title>Chloroplast acquisition without the gene transfer in kleptoplastic sea slugs, Plakobranchus ocellatus.</title>
        <authorList>
            <person name="Maeda T."/>
            <person name="Takahashi S."/>
            <person name="Yoshida T."/>
            <person name="Shimamura S."/>
            <person name="Takaki Y."/>
            <person name="Nagai Y."/>
            <person name="Toyoda A."/>
            <person name="Suzuki Y."/>
            <person name="Arimoto A."/>
            <person name="Ishii H."/>
            <person name="Satoh N."/>
            <person name="Nishiyama T."/>
            <person name="Hasebe M."/>
            <person name="Maruyama T."/>
            <person name="Minagawa J."/>
            <person name="Obokata J."/>
            <person name="Shigenobu S."/>
        </authorList>
    </citation>
    <scope>NUCLEOTIDE SEQUENCE [LARGE SCALE GENOMIC DNA]</scope>
</reference>
<dbReference type="AlphaFoldDB" id="A0AAV4DSA9"/>
<accession>A0AAV4DSA9</accession>
<dbReference type="Proteomes" id="UP000735302">
    <property type="component" value="Unassembled WGS sequence"/>
</dbReference>
<evidence type="ECO:0000256" key="1">
    <source>
        <dbReference type="SAM" id="MobiDB-lite"/>
    </source>
</evidence>
<dbReference type="Pfam" id="PF15874">
    <property type="entry name" value="Il2rg"/>
    <property type="match status" value="1"/>
</dbReference>
<feature type="compositionally biased region" description="Polar residues" evidence="1">
    <location>
        <begin position="367"/>
        <end position="386"/>
    </location>
</feature>
<evidence type="ECO:0000313" key="3">
    <source>
        <dbReference type="Proteomes" id="UP000735302"/>
    </source>
</evidence>
<feature type="compositionally biased region" description="Acidic residues" evidence="1">
    <location>
        <begin position="61"/>
        <end position="73"/>
    </location>
</feature>
<keyword evidence="3" id="KW-1185">Reference proteome</keyword>
<feature type="region of interest" description="Disordered" evidence="1">
    <location>
        <begin position="248"/>
        <end position="399"/>
    </location>
</feature>
<comment type="caution">
    <text evidence="2">The sequence shown here is derived from an EMBL/GenBank/DDBJ whole genome shotgun (WGS) entry which is preliminary data.</text>
</comment>
<feature type="compositionally biased region" description="Basic and acidic residues" evidence="1">
    <location>
        <begin position="272"/>
        <end position="289"/>
    </location>
</feature>
<organism evidence="2 3">
    <name type="scientific">Plakobranchus ocellatus</name>
    <dbReference type="NCBI Taxonomy" id="259542"/>
    <lineage>
        <taxon>Eukaryota</taxon>
        <taxon>Metazoa</taxon>
        <taxon>Spiralia</taxon>
        <taxon>Lophotrochozoa</taxon>
        <taxon>Mollusca</taxon>
        <taxon>Gastropoda</taxon>
        <taxon>Heterobranchia</taxon>
        <taxon>Euthyneura</taxon>
        <taxon>Panpulmonata</taxon>
        <taxon>Sacoglossa</taxon>
        <taxon>Placobranchoidea</taxon>
        <taxon>Plakobranchidae</taxon>
        <taxon>Plakobranchus</taxon>
    </lineage>
</organism>
<sequence>MTNGSPVLEASQNLRPSVQSETASEGMSKASSNHVSHTSQAKISVVDLPEDSRIASLEGTVEPEVEEEREPEEPYQPPPLNFIRLEFDDSPPILLNPNCRKKTIVNYINDKLSTLVDAAVLDLCNTHGELVNLWDYDAASNVFSLFDPAEIYIPCKVRLDDTAETLKVVHVEPCLSNWREKYPHMEGKLARFVVNLPKVRVNEESVKSDDDSTLEHSMWGTVKKKLLHHQTRKARFSQCHISPIEQADSHTVTSRLSSKRGSHNVTYRRSSKRDSHTDTYRPSSKRDSHTVTSRPSSKRGSHNVTYRRSSKRDSHTVTSRLSSKRGSHNVTYRRSSKRDSHTVTYLPSNKRGSHTVTSRPSSKRGSHTVTSRLSGKTNKLNKQINEPDNVGKQKGESER</sequence>
<feature type="region of interest" description="Disordered" evidence="1">
    <location>
        <begin position="1"/>
        <end position="77"/>
    </location>
</feature>